<name>A0A6B0VG48_9EURY</name>
<feature type="region of interest" description="Disordered" evidence="1">
    <location>
        <begin position="1"/>
        <end position="55"/>
    </location>
</feature>
<dbReference type="EMBL" id="WUYX01000006">
    <property type="protein sequence ID" value="MXV60751.1"/>
    <property type="molecule type" value="Genomic_DNA"/>
</dbReference>
<sequence length="55" mass="5777">MGSSTSVATAARSSTATVPSVRPATRWRSLTTSSDTDCCTDLPAQPPPGSRLRRK</sequence>
<dbReference type="Proteomes" id="UP000434101">
    <property type="component" value="Unassembled WGS sequence"/>
</dbReference>
<proteinExistence type="predicted"/>
<comment type="caution">
    <text evidence="2">The sequence shown here is derived from an EMBL/GenBank/DDBJ whole genome shotgun (WGS) entry which is preliminary data.</text>
</comment>
<evidence type="ECO:0000313" key="2">
    <source>
        <dbReference type="EMBL" id="MXV60751.1"/>
    </source>
</evidence>
<accession>A0A6B0VG48</accession>
<protein>
    <submittedName>
        <fullName evidence="2">Uncharacterized protein</fullName>
    </submittedName>
</protein>
<evidence type="ECO:0000313" key="3">
    <source>
        <dbReference type="Proteomes" id="UP000434101"/>
    </source>
</evidence>
<gene>
    <name evidence="2" type="ORF">GS429_01420</name>
</gene>
<feature type="compositionally biased region" description="Low complexity" evidence="1">
    <location>
        <begin position="29"/>
        <end position="42"/>
    </location>
</feature>
<dbReference type="AlphaFoldDB" id="A0A6B0VG48"/>
<organism evidence="2 3">
    <name type="scientific">Natronorubrum halalkaliphilum</name>
    <dbReference type="NCBI Taxonomy" id="2691917"/>
    <lineage>
        <taxon>Archaea</taxon>
        <taxon>Methanobacteriati</taxon>
        <taxon>Methanobacteriota</taxon>
        <taxon>Stenosarchaea group</taxon>
        <taxon>Halobacteria</taxon>
        <taxon>Halobacteriales</taxon>
        <taxon>Natrialbaceae</taxon>
        <taxon>Natronorubrum</taxon>
    </lineage>
</organism>
<reference evidence="2 3" key="1">
    <citation type="submission" date="2020-01" db="EMBL/GenBank/DDBJ databases">
        <title>Natronorubrum sp. JWXQ-INN 674 isolated from Inner Mongolia Autonomous Region of China.</title>
        <authorList>
            <person name="Xue Q."/>
        </authorList>
    </citation>
    <scope>NUCLEOTIDE SEQUENCE [LARGE SCALE GENOMIC DNA]</scope>
    <source>
        <strain evidence="2 3">JWXQ-INN-674</strain>
    </source>
</reference>
<keyword evidence="3" id="KW-1185">Reference proteome</keyword>
<evidence type="ECO:0000256" key="1">
    <source>
        <dbReference type="SAM" id="MobiDB-lite"/>
    </source>
</evidence>
<feature type="compositionally biased region" description="Low complexity" evidence="1">
    <location>
        <begin position="1"/>
        <end position="21"/>
    </location>
</feature>